<evidence type="ECO:0000256" key="1">
    <source>
        <dbReference type="SAM" id="Phobius"/>
    </source>
</evidence>
<evidence type="ECO:0000313" key="2">
    <source>
        <dbReference type="EMBL" id="KAK5100687.1"/>
    </source>
</evidence>
<keyword evidence="1" id="KW-0472">Membrane</keyword>
<dbReference type="EMBL" id="JAVRRG010000006">
    <property type="protein sequence ID" value="KAK5100687.1"/>
    <property type="molecule type" value="Genomic_DNA"/>
</dbReference>
<dbReference type="Proteomes" id="UP001345013">
    <property type="component" value="Unassembled WGS sequence"/>
</dbReference>
<sequence length="313" mass="35162">MPESQPCSLTSVKIFNRPVQNPEVRYIALGVSSTWMIYSVLICLAAPLAGVTRVMKMVLLMRGGQYANTTRLRYATGATERQLVIASWVFSVINICTIISLMLVIELTLNGNYARGVLGGNQATNNGNILTPGQLLPMLIGAFSFVRILYTAWELWRSPNGDITPSLGRNDSRRYSKIQRESAKGLNVFQLFSTGPDGAEAGKRTYSGSHDPIIKLHERLSWWRRIMITWLPWLSLLYFWPWTKDVGHPVPQQEDEIQLTSPMDNTSPNASRRTRFAQYDDGDESQSMDAAYHRLSHVSVTDGYAAQRPMEGT</sequence>
<keyword evidence="3" id="KW-1185">Reference proteome</keyword>
<accession>A0ABR0KNB7</accession>
<feature type="transmembrane region" description="Helical" evidence="1">
    <location>
        <begin position="83"/>
        <end position="109"/>
    </location>
</feature>
<organism evidence="2 3">
    <name type="scientific">Lithohypha guttulata</name>
    <dbReference type="NCBI Taxonomy" id="1690604"/>
    <lineage>
        <taxon>Eukaryota</taxon>
        <taxon>Fungi</taxon>
        <taxon>Dikarya</taxon>
        <taxon>Ascomycota</taxon>
        <taxon>Pezizomycotina</taxon>
        <taxon>Eurotiomycetes</taxon>
        <taxon>Chaetothyriomycetidae</taxon>
        <taxon>Chaetothyriales</taxon>
        <taxon>Trichomeriaceae</taxon>
        <taxon>Lithohypha</taxon>
    </lineage>
</organism>
<feature type="transmembrane region" description="Helical" evidence="1">
    <location>
        <begin position="26"/>
        <end position="52"/>
    </location>
</feature>
<proteinExistence type="predicted"/>
<name>A0ABR0KNB7_9EURO</name>
<protein>
    <submittedName>
        <fullName evidence="2">Uncharacterized protein</fullName>
    </submittedName>
</protein>
<comment type="caution">
    <text evidence="2">The sequence shown here is derived from an EMBL/GenBank/DDBJ whole genome shotgun (WGS) entry which is preliminary data.</text>
</comment>
<keyword evidence="1" id="KW-0812">Transmembrane</keyword>
<gene>
    <name evidence="2" type="ORF">LTR24_000833</name>
</gene>
<evidence type="ECO:0000313" key="3">
    <source>
        <dbReference type="Proteomes" id="UP001345013"/>
    </source>
</evidence>
<reference evidence="2 3" key="1">
    <citation type="submission" date="2023-08" db="EMBL/GenBank/DDBJ databases">
        <title>Black Yeasts Isolated from many extreme environments.</title>
        <authorList>
            <person name="Coleine C."/>
            <person name="Stajich J.E."/>
            <person name="Selbmann L."/>
        </authorList>
    </citation>
    <scope>NUCLEOTIDE SEQUENCE [LARGE SCALE GENOMIC DNA]</scope>
    <source>
        <strain evidence="2 3">CCFEE 5885</strain>
    </source>
</reference>
<keyword evidence="1" id="KW-1133">Transmembrane helix</keyword>